<proteinExistence type="predicted"/>
<dbReference type="InterPro" id="IPR023213">
    <property type="entry name" value="CAT-like_dom_sf"/>
</dbReference>
<keyword evidence="2" id="KW-0413">Isomerase</keyword>
<dbReference type="Pfam" id="PF02458">
    <property type="entry name" value="Transferase"/>
    <property type="match status" value="1"/>
</dbReference>
<dbReference type="GO" id="GO:0016853">
    <property type="term" value="F:isomerase activity"/>
    <property type="evidence" value="ECO:0007669"/>
    <property type="project" value="UniProtKB-KW"/>
</dbReference>
<organism evidence="2">
    <name type="scientific">Colletotrichum fructicola (strain Nara gc5)</name>
    <name type="common">Anthracnose fungus</name>
    <name type="synonym">Colletotrichum gloeosporioides (strain Nara gc5)</name>
    <dbReference type="NCBI Taxonomy" id="1213859"/>
    <lineage>
        <taxon>Eukaryota</taxon>
        <taxon>Fungi</taxon>
        <taxon>Dikarya</taxon>
        <taxon>Ascomycota</taxon>
        <taxon>Pezizomycotina</taxon>
        <taxon>Sordariomycetes</taxon>
        <taxon>Hypocreomycetidae</taxon>
        <taxon>Glomerellales</taxon>
        <taxon>Glomerellaceae</taxon>
        <taxon>Colletotrichum</taxon>
        <taxon>Colletotrichum gloeosporioides species complex</taxon>
    </lineage>
</organism>
<dbReference type="AlphaFoldDB" id="L2GDH2"/>
<evidence type="ECO:0000256" key="1">
    <source>
        <dbReference type="ARBA" id="ARBA00022679"/>
    </source>
</evidence>
<dbReference type="GO" id="GO:0044550">
    <property type="term" value="P:secondary metabolite biosynthetic process"/>
    <property type="evidence" value="ECO:0007669"/>
    <property type="project" value="TreeGrafter"/>
</dbReference>
<dbReference type="EMBL" id="KB020503">
    <property type="protein sequence ID" value="ELA36709.1"/>
    <property type="molecule type" value="Genomic_DNA"/>
</dbReference>
<dbReference type="HOGENOM" id="CLU_026450_4_0_1"/>
<dbReference type="Gene3D" id="3.30.559.10">
    <property type="entry name" value="Chloramphenicol acetyltransferase-like domain"/>
    <property type="match status" value="2"/>
</dbReference>
<dbReference type="GO" id="GO:0016747">
    <property type="term" value="F:acyltransferase activity, transferring groups other than amino-acyl groups"/>
    <property type="evidence" value="ECO:0007669"/>
    <property type="project" value="TreeGrafter"/>
</dbReference>
<evidence type="ECO:0000313" key="2">
    <source>
        <dbReference type="EMBL" id="ELA36709.1"/>
    </source>
</evidence>
<gene>
    <name evidence="2" type="ORF">CGGC5_336</name>
</gene>
<dbReference type="STRING" id="1213859.L2GDH2"/>
<reference evidence="2" key="1">
    <citation type="submission" date="2012-08" db="EMBL/GenBank/DDBJ databases">
        <title>Genome analysis of Colletotrichum orbiculare and Colletotrichum fructicola.</title>
        <authorList>
            <person name="Gan P.H.P."/>
            <person name="Ikeda K."/>
            <person name="Irieda H."/>
            <person name="Narusaka M."/>
            <person name="O'Connell R.J."/>
            <person name="Narusaka Y."/>
            <person name="Takano Y."/>
            <person name="Kubo Y."/>
            <person name="Shirasu K."/>
        </authorList>
    </citation>
    <scope>NUCLEOTIDE SEQUENCE</scope>
    <source>
        <strain evidence="2">Nara gc5</strain>
    </source>
</reference>
<dbReference type="PANTHER" id="PTHR31642">
    <property type="entry name" value="TRICHOTHECENE 3-O-ACETYLTRANSFERASE"/>
    <property type="match status" value="1"/>
</dbReference>
<accession>L2GDH2</accession>
<protein>
    <submittedName>
        <fullName evidence="2">Enoyl-hydratase isomerase family</fullName>
    </submittedName>
</protein>
<dbReference type="InterPro" id="IPR050317">
    <property type="entry name" value="Plant_Fungal_Acyltransferase"/>
</dbReference>
<keyword evidence="1" id="KW-0808">Transferase</keyword>
<dbReference type="PANTHER" id="PTHR31642:SF310">
    <property type="entry name" value="FATTY ALCOHOL:CAFFEOYL-COA ACYLTRANSFERASE"/>
    <property type="match status" value="1"/>
</dbReference>
<sequence length="548" mass="61536">MPWLLIGLSPGTLVGTMRNLSRVNVARMHLHGRCRPPVPLKLSLANIKVQGFVGHLELNWSAFVTRCDNKIIREMGSLPEAYTFQGIPQLTPLEQISPRGWVRYLFPFQLVEDYDPEAITDIFRRSLQATKSRFPTLACEALPDPDARQANALKLQRITDNEIEPVIINDLRQSSNFTSSFTDLKSKHFPVSSFPAEVFTRCPIWPAPGQRVPITIVQANFIRGGLILNWNLFHLVGDGQAFYNWIRVWAEETRRAQGLDIPDPVHYPEPIYADRQIAHKSPQTLPKGKSGRLTDHPEYTTVTDPATQLAKITTTDGHVGQIFYLSKDSLQRLKQDAQPQTDDGSYVSTNDALSALIWRSIMAAQFDITQLDGSERSVFNIAIDGRGRSQPPIHPEAMGSFLGFIQVELPIKKILEADNLSDLSLLIRKAIIAMDKDFSGSFINDVVQLVNNQDDLGAVITTSFLDVPGRNCAQTSWEKFKMYDLDWGHALGGNIAAIRSPSCGILNGMQIMYPQHPDGGREMLVGIYENCLEKLCNDPVWTRYAERR</sequence>
<name>L2GDH2_COLFN</name>